<reference evidence="2 3" key="1">
    <citation type="submission" date="2016-03" db="EMBL/GenBank/DDBJ databases">
        <title>EvidentialGene: Evidence-directed Construction of Genes on Genomes.</title>
        <authorList>
            <person name="Gilbert D.G."/>
            <person name="Choi J.-H."/>
            <person name="Mockaitis K."/>
            <person name="Colbourne J."/>
            <person name="Pfrender M."/>
        </authorList>
    </citation>
    <scope>NUCLEOTIDE SEQUENCE [LARGE SCALE GENOMIC DNA]</scope>
    <source>
        <strain evidence="2 3">Xinb3</strain>
        <tissue evidence="2">Complete organism</tissue>
    </source>
</reference>
<accession>A0A162T1P4</accession>
<feature type="region of interest" description="Disordered" evidence="1">
    <location>
        <begin position="78"/>
        <end position="111"/>
    </location>
</feature>
<sequence>MPDVIMTACCLHNFIIQCREDEEEDQWDEDMEQNDEDEAAAANPEGPVTTTSPLDSLFPNLVKHIPLSELKESLTPKYSGDIRYKPTEVKGKGVSTSPTPNRPSTSAAVQEPDRIKLFSKEEPEPILPPGFGYNPTTTCFIAMVGISR</sequence>
<keyword evidence="3" id="KW-1185">Reference proteome</keyword>
<name>A0A162T1P4_9CRUS</name>
<comment type="caution">
    <text evidence="2">The sequence shown here is derived from an EMBL/GenBank/DDBJ whole genome shotgun (WGS) entry which is preliminary data.</text>
</comment>
<protein>
    <submittedName>
        <fullName evidence="2">Uncharacterized protein</fullName>
    </submittedName>
</protein>
<organism evidence="2 3">
    <name type="scientific">Daphnia magna</name>
    <dbReference type="NCBI Taxonomy" id="35525"/>
    <lineage>
        <taxon>Eukaryota</taxon>
        <taxon>Metazoa</taxon>
        <taxon>Ecdysozoa</taxon>
        <taxon>Arthropoda</taxon>
        <taxon>Crustacea</taxon>
        <taxon>Branchiopoda</taxon>
        <taxon>Diplostraca</taxon>
        <taxon>Cladocera</taxon>
        <taxon>Anomopoda</taxon>
        <taxon>Daphniidae</taxon>
        <taxon>Daphnia</taxon>
    </lineage>
</organism>
<evidence type="ECO:0000313" key="2">
    <source>
        <dbReference type="EMBL" id="KZS21823.1"/>
    </source>
</evidence>
<evidence type="ECO:0000313" key="3">
    <source>
        <dbReference type="Proteomes" id="UP000076858"/>
    </source>
</evidence>
<feature type="compositionally biased region" description="Acidic residues" evidence="1">
    <location>
        <begin position="21"/>
        <end position="39"/>
    </location>
</feature>
<feature type="compositionally biased region" description="Basic and acidic residues" evidence="1">
    <location>
        <begin position="78"/>
        <end position="91"/>
    </location>
</feature>
<dbReference type="Proteomes" id="UP000076858">
    <property type="component" value="Unassembled WGS sequence"/>
</dbReference>
<feature type="region of interest" description="Disordered" evidence="1">
    <location>
        <begin position="21"/>
        <end position="55"/>
    </location>
</feature>
<dbReference type="EMBL" id="LRGB01000018">
    <property type="protein sequence ID" value="KZS21823.1"/>
    <property type="molecule type" value="Genomic_DNA"/>
</dbReference>
<evidence type="ECO:0000256" key="1">
    <source>
        <dbReference type="SAM" id="MobiDB-lite"/>
    </source>
</evidence>
<gene>
    <name evidence="2" type="ORF">APZ42_011164</name>
</gene>
<dbReference type="AlphaFoldDB" id="A0A162T1P4"/>
<feature type="compositionally biased region" description="Low complexity" evidence="1">
    <location>
        <begin position="95"/>
        <end position="106"/>
    </location>
</feature>
<proteinExistence type="predicted"/>